<dbReference type="InterPro" id="IPR027417">
    <property type="entry name" value="P-loop_NTPase"/>
</dbReference>
<dbReference type="CDD" id="cd01672">
    <property type="entry name" value="TMPK"/>
    <property type="match status" value="1"/>
</dbReference>
<gene>
    <name evidence="8" type="primary">tmk</name>
    <name evidence="10" type="ORF">A2Y84_01195</name>
</gene>
<organism evidence="10 11">
    <name type="scientific">Candidatus Colwellbacteria bacterium RBG_13_48_8</name>
    <dbReference type="NCBI Taxonomy" id="1797685"/>
    <lineage>
        <taxon>Bacteria</taxon>
        <taxon>Candidatus Colwelliibacteriota</taxon>
    </lineage>
</organism>
<dbReference type="Pfam" id="PF02223">
    <property type="entry name" value="Thymidylate_kin"/>
    <property type="match status" value="1"/>
</dbReference>
<keyword evidence="6 8" id="KW-0067">ATP-binding</keyword>
<dbReference type="GO" id="GO:0005829">
    <property type="term" value="C:cytosol"/>
    <property type="evidence" value="ECO:0007669"/>
    <property type="project" value="TreeGrafter"/>
</dbReference>
<evidence type="ECO:0000256" key="4">
    <source>
        <dbReference type="ARBA" id="ARBA00022741"/>
    </source>
</evidence>
<evidence type="ECO:0000313" key="11">
    <source>
        <dbReference type="Proteomes" id="UP000177062"/>
    </source>
</evidence>
<dbReference type="PANTHER" id="PTHR10344">
    <property type="entry name" value="THYMIDYLATE KINASE"/>
    <property type="match status" value="1"/>
</dbReference>
<feature type="binding site" evidence="8">
    <location>
        <begin position="11"/>
        <end position="18"/>
    </location>
    <ligand>
        <name>ATP</name>
        <dbReference type="ChEBI" id="CHEBI:30616"/>
    </ligand>
</feature>
<dbReference type="InterPro" id="IPR039430">
    <property type="entry name" value="Thymidylate_kin-like_dom"/>
</dbReference>
<dbReference type="Gene3D" id="3.40.50.300">
    <property type="entry name" value="P-loop containing nucleotide triphosphate hydrolases"/>
    <property type="match status" value="1"/>
</dbReference>
<comment type="similarity">
    <text evidence="1 8">Belongs to the thymidylate kinase family.</text>
</comment>
<comment type="caution">
    <text evidence="10">The sequence shown here is derived from an EMBL/GenBank/DDBJ whole genome shotgun (WGS) entry which is preliminary data.</text>
</comment>
<dbReference type="InterPro" id="IPR018094">
    <property type="entry name" value="Thymidylate_kinase"/>
</dbReference>
<evidence type="ECO:0000256" key="6">
    <source>
        <dbReference type="ARBA" id="ARBA00022840"/>
    </source>
</evidence>
<dbReference type="HAMAP" id="MF_00165">
    <property type="entry name" value="Thymidylate_kinase"/>
    <property type="match status" value="1"/>
</dbReference>
<evidence type="ECO:0000256" key="8">
    <source>
        <dbReference type="HAMAP-Rule" id="MF_00165"/>
    </source>
</evidence>
<proteinExistence type="inferred from homology"/>
<keyword evidence="5 8" id="KW-0418">Kinase</keyword>
<feature type="domain" description="Thymidylate kinase-like" evidence="9">
    <location>
        <begin position="9"/>
        <end position="201"/>
    </location>
</feature>
<comment type="function">
    <text evidence="8">Phosphorylation of dTMP to form dTDP in both de novo and salvage pathways of dTTP synthesis.</text>
</comment>
<dbReference type="AlphaFoldDB" id="A0A1G1YXR3"/>
<evidence type="ECO:0000256" key="1">
    <source>
        <dbReference type="ARBA" id="ARBA00009776"/>
    </source>
</evidence>
<keyword evidence="3 8" id="KW-0545">Nucleotide biosynthesis</keyword>
<dbReference type="GO" id="GO:0006235">
    <property type="term" value="P:dTTP biosynthetic process"/>
    <property type="evidence" value="ECO:0007669"/>
    <property type="project" value="UniProtKB-UniRule"/>
</dbReference>
<evidence type="ECO:0000259" key="9">
    <source>
        <dbReference type="Pfam" id="PF02223"/>
    </source>
</evidence>
<evidence type="ECO:0000256" key="5">
    <source>
        <dbReference type="ARBA" id="ARBA00022777"/>
    </source>
</evidence>
<dbReference type="SUPFAM" id="SSF52540">
    <property type="entry name" value="P-loop containing nucleoside triphosphate hydrolases"/>
    <property type="match status" value="1"/>
</dbReference>
<protein>
    <recommendedName>
        <fullName evidence="8">Thymidylate kinase</fullName>
        <ecNumber evidence="8">2.7.4.9</ecNumber>
    </recommendedName>
    <alternativeName>
        <fullName evidence="8">dTMP kinase</fullName>
    </alternativeName>
</protein>
<dbReference type="GO" id="GO:0004798">
    <property type="term" value="F:dTMP kinase activity"/>
    <property type="evidence" value="ECO:0007669"/>
    <property type="project" value="UniProtKB-UniRule"/>
</dbReference>
<keyword evidence="4 8" id="KW-0547">Nucleotide-binding</keyword>
<dbReference type="GO" id="GO:0005524">
    <property type="term" value="F:ATP binding"/>
    <property type="evidence" value="ECO:0007669"/>
    <property type="project" value="UniProtKB-UniRule"/>
</dbReference>
<dbReference type="Proteomes" id="UP000177062">
    <property type="component" value="Unassembled WGS sequence"/>
</dbReference>
<evidence type="ECO:0000256" key="2">
    <source>
        <dbReference type="ARBA" id="ARBA00022679"/>
    </source>
</evidence>
<evidence type="ECO:0000313" key="10">
    <source>
        <dbReference type="EMBL" id="OGY57133.1"/>
    </source>
</evidence>
<name>A0A1G1YXR3_9BACT</name>
<dbReference type="GO" id="GO:0006227">
    <property type="term" value="P:dUDP biosynthetic process"/>
    <property type="evidence" value="ECO:0007669"/>
    <property type="project" value="TreeGrafter"/>
</dbReference>
<dbReference type="PANTHER" id="PTHR10344:SF4">
    <property type="entry name" value="UMP-CMP KINASE 2, MITOCHONDRIAL"/>
    <property type="match status" value="1"/>
</dbReference>
<dbReference type="EMBL" id="MHIT01000005">
    <property type="protein sequence ID" value="OGY57133.1"/>
    <property type="molecule type" value="Genomic_DNA"/>
</dbReference>
<evidence type="ECO:0000256" key="3">
    <source>
        <dbReference type="ARBA" id="ARBA00022727"/>
    </source>
</evidence>
<reference evidence="10 11" key="1">
    <citation type="journal article" date="2016" name="Nat. Commun.">
        <title>Thousands of microbial genomes shed light on interconnected biogeochemical processes in an aquifer system.</title>
        <authorList>
            <person name="Anantharaman K."/>
            <person name="Brown C.T."/>
            <person name="Hug L.A."/>
            <person name="Sharon I."/>
            <person name="Castelle C.J."/>
            <person name="Probst A.J."/>
            <person name="Thomas B.C."/>
            <person name="Singh A."/>
            <person name="Wilkins M.J."/>
            <person name="Karaoz U."/>
            <person name="Brodie E.L."/>
            <person name="Williams K.H."/>
            <person name="Hubbard S.S."/>
            <person name="Banfield J.F."/>
        </authorList>
    </citation>
    <scope>NUCLEOTIDE SEQUENCE [LARGE SCALE GENOMIC DNA]</scope>
</reference>
<accession>A0A1G1YXR3</accession>
<comment type="catalytic activity">
    <reaction evidence="7 8">
        <text>dTMP + ATP = dTDP + ADP</text>
        <dbReference type="Rhea" id="RHEA:13517"/>
        <dbReference type="ChEBI" id="CHEBI:30616"/>
        <dbReference type="ChEBI" id="CHEBI:58369"/>
        <dbReference type="ChEBI" id="CHEBI:63528"/>
        <dbReference type="ChEBI" id="CHEBI:456216"/>
        <dbReference type="EC" id="2.7.4.9"/>
    </reaction>
</comment>
<keyword evidence="2 8" id="KW-0808">Transferase</keyword>
<dbReference type="EC" id="2.7.4.9" evidence="8"/>
<evidence type="ECO:0000256" key="7">
    <source>
        <dbReference type="ARBA" id="ARBA00048743"/>
    </source>
</evidence>
<sequence>MSPGKFIVLEGSDGSGKTVQFNLLLERLQKEGLQVAKFDFPRYGEPSAYFVENYLRGEYGSLEEIGPQRASLFFALDRFAAAQQIRVALEEGKLVLSNRYVGSNMGHQGAKMDHPEERRNYFQWLDNLEFTILGIPRPDLNLILHVPAEIAHGLVGQKEQRGYLKGRQRDLHEADLDYLRKTEAVYLEIARLFPQNFTLLECMEDGKLMSIEAVHKRVWDLVKNAI</sequence>
<dbReference type="GO" id="GO:0006233">
    <property type="term" value="P:dTDP biosynthetic process"/>
    <property type="evidence" value="ECO:0007669"/>
    <property type="project" value="InterPro"/>
</dbReference>